<organism evidence="2">
    <name type="scientific">uncultured Leptolyngbya sp</name>
    <dbReference type="NCBI Taxonomy" id="332963"/>
    <lineage>
        <taxon>Bacteria</taxon>
        <taxon>Bacillati</taxon>
        <taxon>Cyanobacteriota</taxon>
        <taxon>Cyanophyceae</taxon>
        <taxon>Leptolyngbyales</taxon>
        <taxon>Leptolyngbyaceae</taxon>
        <taxon>Leptolyngbya group</taxon>
        <taxon>Leptolyngbya</taxon>
        <taxon>environmental samples</taxon>
    </lineage>
</organism>
<dbReference type="EMBL" id="CADCTY010000857">
    <property type="protein sequence ID" value="CAA9344166.1"/>
    <property type="molecule type" value="Genomic_DNA"/>
</dbReference>
<name>A0A6J4LWW5_9CYAN</name>
<dbReference type="AlphaFoldDB" id="A0A6J4LWW5"/>
<keyword evidence="1" id="KW-0812">Transmembrane</keyword>
<evidence type="ECO:0000256" key="1">
    <source>
        <dbReference type="SAM" id="Phobius"/>
    </source>
</evidence>
<protein>
    <recommendedName>
        <fullName evidence="3">Transmembrane protein</fullName>
    </recommendedName>
</protein>
<reference evidence="2" key="1">
    <citation type="submission" date="2020-02" db="EMBL/GenBank/DDBJ databases">
        <authorList>
            <person name="Meier V. D."/>
        </authorList>
    </citation>
    <scope>NUCLEOTIDE SEQUENCE</scope>
    <source>
        <strain evidence="2">AVDCRST_MAG94</strain>
    </source>
</reference>
<evidence type="ECO:0008006" key="3">
    <source>
        <dbReference type="Google" id="ProtNLM"/>
    </source>
</evidence>
<accession>A0A6J4LWW5</accession>
<keyword evidence="1" id="KW-0472">Membrane</keyword>
<feature type="transmembrane region" description="Helical" evidence="1">
    <location>
        <begin position="37"/>
        <end position="61"/>
    </location>
</feature>
<gene>
    <name evidence="2" type="ORF">AVDCRST_MAG94-2448</name>
</gene>
<evidence type="ECO:0000313" key="2">
    <source>
        <dbReference type="EMBL" id="CAA9344166.1"/>
    </source>
</evidence>
<keyword evidence="1" id="KW-1133">Transmembrane helix</keyword>
<proteinExistence type="predicted"/>
<sequence>MGVDRKRVAVRNCRASMSLSSFGSTLTSGFLPSRSGGVHVLMSLAIYFFLLVVLCCVLVVVL</sequence>